<keyword evidence="4" id="KW-1185">Reference proteome</keyword>
<evidence type="ECO:0000259" key="2">
    <source>
        <dbReference type="Pfam" id="PF13439"/>
    </source>
</evidence>
<dbReference type="AlphaFoldDB" id="A0A9X1LHJ1"/>
<name>A0A9X1LHJ1_9FLAO</name>
<protein>
    <submittedName>
        <fullName evidence="3">Glycosyltransferase family 4 protein</fullName>
    </submittedName>
</protein>
<dbReference type="PANTHER" id="PTHR46401">
    <property type="entry name" value="GLYCOSYLTRANSFERASE WBBK-RELATED"/>
    <property type="match status" value="1"/>
</dbReference>
<dbReference type="InterPro" id="IPR028098">
    <property type="entry name" value="Glyco_trans_4-like_N"/>
</dbReference>
<dbReference type="SUPFAM" id="SSF53756">
    <property type="entry name" value="UDP-Glycosyltransferase/glycogen phosphorylase"/>
    <property type="match status" value="1"/>
</dbReference>
<sequence length="427" mass="49026">MKKVLIITYYWPPSGGPGVQRWLKFVKYLRGYGIEAVVYVPENPSYPIIDKSLEEEIPEGIRVIRKKIFEPYSIAGIFSKKDTETISAGIIQKEENQSALQKAMLYIRGNYFIPDARKFWISPSVKFLKKEIEDGHYHAIITTGPPHSLHLIGLKLKQALAVKWIADFRDPWTQIGYHEKLKLNDSSRKKHEKLEEQVLNAADHIITTSFTTKEEFSSKTSQPVTVITNGFDTEINRNNSTKKQFEIAHIGSLLSGRNPDSLWKALQELIKNNKDFKDYFRLRLAGKVSDEVLGSIRKYDLQHFLENEGYVNHARAVKLQREASVLLLLEIDSEETRGIIPGKIFEYLAANKPILAIGPKNWDAEKIISKTNAGKVFSYADASEIKHHIESLFRKYLKNEQMSTSHNLEQYHRKSLTEDLANLIKQV</sequence>
<evidence type="ECO:0000313" key="3">
    <source>
        <dbReference type="EMBL" id="MCB7480398.1"/>
    </source>
</evidence>
<dbReference type="GO" id="GO:0016757">
    <property type="term" value="F:glycosyltransferase activity"/>
    <property type="evidence" value="ECO:0007669"/>
    <property type="project" value="UniProtKB-ARBA"/>
</dbReference>
<proteinExistence type="predicted"/>
<dbReference type="CDD" id="cd03794">
    <property type="entry name" value="GT4_WbuB-like"/>
    <property type="match status" value="1"/>
</dbReference>
<dbReference type="EMBL" id="JAJBZG010000001">
    <property type="protein sequence ID" value="MCB7480398.1"/>
    <property type="molecule type" value="Genomic_DNA"/>
</dbReference>
<evidence type="ECO:0000313" key="4">
    <source>
        <dbReference type="Proteomes" id="UP001139414"/>
    </source>
</evidence>
<dbReference type="Proteomes" id="UP001139414">
    <property type="component" value="Unassembled WGS sequence"/>
</dbReference>
<dbReference type="Pfam" id="PF13439">
    <property type="entry name" value="Glyco_transf_4"/>
    <property type="match status" value="1"/>
</dbReference>
<feature type="domain" description="Glycosyltransferase subfamily 4-like N-terminal" evidence="2">
    <location>
        <begin position="111"/>
        <end position="234"/>
    </location>
</feature>
<reference evidence="3" key="1">
    <citation type="submission" date="2021-10" db="EMBL/GenBank/DDBJ databases">
        <title>Gramella sp. ASW11-100T, isolated from marine sediment.</title>
        <authorList>
            <person name="Xia C."/>
        </authorList>
    </citation>
    <scope>NUCLEOTIDE SEQUENCE</scope>
    <source>
        <strain evidence="3">ASW11-100</strain>
    </source>
</reference>
<gene>
    <name evidence="3" type="ORF">LGQ90_03895</name>
</gene>
<dbReference type="GO" id="GO:0009103">
    <property type="term" value="P:lipopolysaccharide biosynthetic process"/>
    <property type="evidence" value="ECO:0007669"/>
    <property type="project" value="TreeGrafter"/>
</dbReference>
<comment type="caution">
    <text evidence="3">The sequence shown here is derived from an EMBL/GenBank/DDBJ whole genome shotgun (WGS) entry which is preliminary data.</text>
</comment>
<dbReference type="PANTHER" id="PTHR46401:SF2">
    <property type="entry name" value="GLYCOSYLTRANSFERASE WBBK-RELATED"/>
    <property type="match status" value="1"/>
</dbReference>
<keyword evidence="1" id="KW-0808">Transferase</keyword>
<accession>A0A9X1LHJ1</accession>
<dbReference type="Gene3D" id="3.40.50.2000">
    <property type="entry name" value="Glycogen Phosphorylase B"/>
    <property type="match status" value="2"/>
</dbReference>
<dbReference type="RefSeq" id="WP_229338306.1">
    <property type="nucleotide sequence ID" value="NZ_JAJBZG010000001.1"/>
</dbReference>
<evidence type="ECO:0000256" key="1">
    <source>
        <dbReference type="ARBA" id="ARBA00022679"/>
    </source>
</evidence>
<organism evidence="3 4">
    <name type="scientific">Christiangramia sediminis</name>
    <dbReference type="NCBI Taxonomy" id="2881336"/>
    <lineage>
        <taxon>Bacteria</taxon>
        <taxon>Pseudomonadati</taxon>
        <taxon>Bacteroidota</taxon>
        <taxon>Flavobacteriia</taxon>
        <taxon>Flavobacteriales</taxon>
        <taxon>Flavobacteriaceae</taxon>
        <taxon>Christiangramia</taxon>
    </lineage>
</organism>